<evidence type="ECO:0000256" key="5">
    <source>
        <dbReference type="ARBA" id="ARBA00059434"/>
    </source>
</evidence>
<feature type="coiled-coil region" evidence="10">
    <location>
        <begin position="80"/>
        <end position="114"/>
    </location>
</feature>
<evidence type="ECO:0000313" key="12">
    <source>
        <dbReference type="EMBL" id="ESU36708.1"/>
    </source>
</evidence>
<dbReference type="InterPro" id="IPR036241">
    <property type="entry name" value="NSFL1C_SEP_dom_sf"/>
</dbReference>
<evidence type="ECO:0000256" key="1">
    <source>
        <dbReference type="ARBA" id="ARBA00004245"/>
    </source>
</evidence>
<evidence type="ECO:0000256" key="9">
    <source>
        <dbReference type="ARBA" id="ARBA00081109"/>
    </source>
</evidence>
<accession>V6TCV6</accession>
<dbReference type="GO" id="GO:0043161">
    <property type="term" value="P:proteasome-mediated ubiquitin-dependent protein catabolic process"/>
    <property type="evidence" value="ECO:0007669"/>
    <property type="project" value="TreeGrafter"/>
</dbReference>
<dbReference type="VEuPathDB" id="GiardiaDB:QR46_1857"/>
<reference evidence="12 13" key="2">
    <citation type="journal article" date="2013" name="Genome Biol. Evol.">
        <title>Genome sequencing of Giardia lamblia genotypes A2 and B isolates (DH and GS) and comparative analysis with the genomes of genotypes A1 and E (WB and Pig).</title>
        <authorList>
            <person name="Adam R.D."/>
            <person name="Dahlstrom E.W."/>
            <person name="Martens C.A."/>
            <person name="Bruno D.P."/>
            <person name="Barbian K.D."/>
            <person name="Ricklefs S.M."/>
            <person name="Hernandez M.M."/>
            <person name="Narla N.P."/>
            <person name="Patel R.B."/>
            <person name="Porcella S.F."/>
            <person name="Nash T.E."/>
        </authorList>
    </citation>
    <scope>NUCLEOTIDE SEQUENCE [LARGE SCALE GENOMIC DNA]</scope>
    <source>
        <strain evidence="12 13">DH</strain>
    </source>
</reference>
<comment type="subunit">
    <text evidence="6">Interacts with GNA12, GNA13, RND1, RND2 and RND3.</text>
</comment>
<dbReference type="AlphaFoldDB" id="V6TCV6"/>
<sequence length="510" mass="56578">VLHAHLFSDPAASKKGFMEESHQKYRTELPKPVRAQLDKQDQYDLKQLRQALRGDRPSGQVMKSAAAKPLMPKNGAQDLVSSLANRLTKVEAENQQLKLMLRRANDENTSLRQKVDLCRLAAAGEQANVEEIMALKGYIEVLRQQIYDMELFLDSHGLIYMEDTGSSKEPAPRAVQHTLQPDHIGDSAETWEPPERHILEDNIRKLNQLVSKDRVLVADGGNQGRYGDKPSIPVRFYPNGIFIKRGPFRAYEHDKTAKEFVEDIAAGFLPSEFRTSHPDGISIDASFEAELFKSCGVELFEGQAKLMIDESVQPPPPPKPAKSTIEAAAEQGGVKRSYLTVSEYGNRHNYSYDQLLDQRANLEKPMSLQQFLSRVKGTCVSNGQVVPMKEALGLLVHGKTPAEQAKEAGKDNLSSTTIVTETADDGRVATLRIRVSSPDSALNDHHLLLKLPFSYTIESMIGRIGDALNIDCGRIRLHRPFGEDIMQDVSATLESAGCTPNARLFAKIGA</sequence>
<evidence type="ECO:0000256" key="2">
    <source>
        <dbReference type="ARBA" id="ARBA00022490"/>
    </source>
</evidence>
<dbReference type="GO" id="GO:0043130">
    <property type="term" value="F:ubiquitin binding"/>
    <property type="evidence" value="ECO:0007669"/>
    <property type="project" value="TreeGrafter"/>
</dbReference>
<feature type="non-terminal residue" evidence="12">
    <location>
        <position position="1"/>
    </location>
</feature>
<evidence type="ECO:0000256" key="6">
    <source>
        <dbReference type="ARBA" id="ARBA00062345"/>
    </source>
</evidence>
<evidence type="ECO:0000256" key="7">
    <source>
        <dbReference type="ARBA" id="ARBA00073759"/>
    </source>
</evidence>
<dbReference type="Pfam" id="PF08059">
    <property type="entry name" value="SEP"/>
    <property type="match status" value="1"/>
</dbReference>
<feature type="domain" description="SEP" evidence="11">
    <location>
        <begin position="229"/>
        <end position="301"/>
    </location>
</feature>
<dbReference type="SUPFAM" id="SSF102848">
    <property type="entry name" value="NSFL1 (p97 ATPase) cofactor p47, SEP domain"/>
    <property type="match status" value="1"/>
</dbReference>
<dbReference type="Proteomes" id="UP000018320">
    <property type="component" value="Unassembled WGS sequence"/>
</dbReference>
<comment type="subcellular location">
    <subcellularLocation>
        <location evidence="1">Cytoplasm</location>
        <location evidence="1">Cytoskeleton</location>
    </subcellularLocation>
</comment>
<gene>
    <name evidence="12" type="ORF">DHA2_14785</name>
</gene>
<reference evidence="13" key="1">
    <citation type="submission" date="2012-02" db="EMBL/GenBank/DDBJ databases">
        <title>Genome sequencing of Giardia lamblia Genotypes A2 and B isolates (DH and GS) and comparative analysis with the genomes of Genotypes A1 and E (WB and Pig).</title>
        <authorList>
            <person name="Adam R."/>
            <person name="Dahlstrom E."/>
            <person name="Martens C."/>
            <person name="Bruno D."/>
            <person name="Barbian K."/>
            <person name="Porcella S.F."/>
            <person name="Nash T."/>
        </authorList>
    </citation>
    <scope>NUCLEOTIDE SEQUENCE</scope>
    <source>
        <strain evidence="13">DH</strain>
    </source>
</reference>
<evidence type="ECO:0000256" key="10">
    <source>
        <dbReference type="SAM" id="Coils"/>
    </source>
</evidence>
<proteinExistence type="predicted"/>
<keyword evidence="2" id="KW-0963">Cytoplasm</keyword>
<name>V6TCV6_GIAIN</name>
<comment type="function">
    <text evidence="5">May be involved in the reorganization of actin cytoskeleton mediated by RND1, RND2 and RND3. Promotes RHOA activation mediated by GNA12 and GNA13.</text>
</comment>
<evidence type="ECO:0000256" key="3">
    <source>
        <dbReference type="ARBA" id="ARBA00023054"/>
    </source>
</evidence>
<protein>
    <recommendedName>
        <fullName evidence="7">UBX domain-containing protein 11</fullName>
    </recommendedName>
    <alternativeName>
        <fullName evidence="9">Socius</fullName>
    </alternativeName>
    <alternativeName>
        <fullName evidence="8">UBX domain-containing protein 5</fullName>
    </alternativeName>
</protein>
<dbReference type="VEuPathDB" id="GiardiaDB:GL50581_3891"/>
<dbReference type="GO" id="GO:0005856">
    <property type="term" value="C:cytoskeleton"/>
    <property type="evidence" value="ECO:0007669"/>
    <property type="project" value="UniProtKB-SubCell"/>
</dbReference>
<organism evidence="12 13">
    <name type="scientific">Giardia intestinalis</name>
    <name type="common">Giardia lamblia</name>
    <dbReference type="NCBI Taxonomy" id="5741"/>
    <lineage>
        <taxon>Eukaryota</taxon>
        <taxon>Metamonada</taxon>
        <taxon>Diplomonadida</taxon>
        <taxon>Hexamitidae</taxon>
        <taxon>Giardiinae</taxon>
        <taxon>Giardia</taxon>
    </lineage>
</organism>
<dbReference type="FunFam" id="3.30.420.210:FF:000003">
    <property type="entry name" value="UBX domain protein 11"/>
    <property type="match status" value="1"/>
</dbReference>
<dbReference type="InterPro" id="IPR012989">
    <property type="entry name" value="SEP_domain"/>
</dbReference>
<evidence type="ECO:0000313" key="13">
    <source>
        <dbReference type="Proteomes" id="UP000018320"/>
    </source>
</evidence>
<evidence type="ECO:0000256" key="8">
    <source>
        <dbReference type="ARBA" id="ARBA00075811"/>
    </source>
</evidence>
<dbReference type="PANTHER" id="PTHR23333:SF4">
    <property type="entry name" value="UBX DOMAIN-CONTAINING PROTEIN 11"/>
    <property type="match status" value="1"/>
</dbReference>
<keyword evidence="3 10" id="KW-0175">Coiled coil</keyword>
<keyword evidence="4" id="KW-0206">Cytoskeleton</keyword>
<dbReference type="PROSITE" id="PS51399">
    <property type="entry name" value="SEP"/>
    <property type="match status" value="1"/>
</dbReference>
<dbReference type="VEuPathDB" id="GiardiaDB:DHA2_14785"/>
<comment type="caution">
    <text evidence="12">The sequence shown here is derived from an EMBL/GenBank/DDBJ whole genome shotgun (WGS) entry which is preliminary data.</text>
</comment>
<dbReference type="VEuPathDB" id="GiardiaDB:GL50803_0014785"/>
<evidence type="ECO:0000259" key="11">
    <source>
        <dbReference type="PROSITE" id="PS51399"/>
    </source>
</evidence>
<dbReference type="PANTHER" id="PTHR23333">
    <property type="entry name" value="UBX DOMAIN CONTAINING PROTEIN"/>
    <property type="match status" value="1"/>
</dbReference>
<evidence type="ECO:0000256" key="4">
    <source>
        <dbReference type="ARBA" id="ARBA00023212"/>
    </source>
</evidence>
<dbReference type="Gene3D" id="3.30.420.210">
    <property type="entry name" value="SEP domain"/>
    <property type="match status" value="1"/>
</dbReference>
<dbReference type="EMBL" id="AHGT01000041">
    <property type="protein sequence ID" value="ESU36708.1"/>
    <property type="molecule type" value="Genomic_DNA"/>
</dbReference>